<feature type="chain" id="PRO_5045891147" description="VCBS repeat-containing protein" evidence="1">
    <location>
        <begin position="20"/>
        <end position="231"/>
    </location>
</feature>
<evidence type="ECO:0000256" key="1">
    <source>
        <dbReference type="SAM" id="SignalP"/>
    </source>
</evidence>
<sequence length="231" mass="26582">MKAIISFVAFVMLLSNAIAQTTAVNTTYFFPKDSLLFTRQTGFEFQDEEAFSRSQFGNTTMIIRADSKQGIFYFVFKKKLKPDGTAKIVQGDSDVLTDHNLYAFVLLEDHGGLLLKARFQDFGNPVYWPQFDYTNCFVADVDDDGFPEFYLSYMGDSDGLDAKPYKQIVYYNDVVDKTVAWKKAKATAYYPSGNEEDVYHVDYDDVWKAMPPKIRERSTDVLKQHAKVWEE</sequence>
<reference evidence="3" key="1">
    <citation type="journal article" date="2019" name="Int. J. Syst. Evol. Microbiol.">
        <title>The Global Catalogue of Microorganisms (GCM) 10K type strain sequencing project: providing services to taxonomists for standard genome sequencing and annotation.</title>
        <authorList>
            <consortium name="The Broad Institute Genomics Platform"/>
            <consortium name="The Broad Institute Genome Sequencing Center for Infectious Disease"/>
            <person name="Wu L."/>
            <person name="Ma J."/>
        </authorList>
    </citation>
    <scope>NUCLEOTIDE SEQUENCE [LARGE SCALE GENOMIC DNA]</scope>
    <source>
        <strain evidence="3">KCTC 22814</strain>
    </source>
</reference>
<evidence type="ECO:0000313" key="2">
    <source>
        <dbReference type="EMBL" id="MFD2966418.1"/>
    </source>
</evidence>
<dbReference type="SUPFAM" id="SSF69318">
    <property type="entry name" value="Integrin alpha N-terminal domain"/>
    <property type="match status" value="1"/>
</dbReference>
<dbReference type="EMBL" id="JBHUPB010000003">
    <property type="protein sequence ID" value="MFD2966418.1"/>
    <property type="molecule type" value="Genomic_DNA"/>
</dbReference>
<dbReference type="Proteomes" id="UP001597525">
    <property type="component" value="Unassembled WGS sequence"/>
</dbReference>
<dbReference type="RefSeq" id="WP_320184207.1">
    <property type="nucleotide sequence ID" value="NZ_CP138332.1"/>
</dbReference>
<feature type="signal peptide" evidence="1">
    <location>
        <begin position="1"/>
        <end position="19"/>
    </location>
</feature>
<accession>A0ABW6BDB5</accession>
<keyword evidence="1" id="KW-0732">Signal</keyword>
<evidence type="ECO:0000313" key="3">
    <source>
        <dbReference type="Proteomes" id="UP001597525"/>
    </source>
</evidence>
<evidence type="ECO:0008006" key="4">
    <source>
        <dbReference type="Google" id="ProtNLM"/>
    </source>
</evidence>
<keyword evidence="3" id="KW-1185">Reference proteome</keyword>
<proteinExistence type="predicted"/>
<protein>
    <recommendedName>
        <fullName evidence="4">VCBS repeat-containing protein</fullName>
    </recommendedName>
</protein>
<dbReference type="InterPro" id="IPR028994">
    <property type="entry name" value="Integrin_alpha_N"/>
</dbReference>
<comment type="caution">
    <text evidence="2">The sequence shown here is derived from an EMBL/GenBank/DDBJ whole genome shotgun (WGS) entry which is preliminary data.</text>
</comment>
<gene>
    <name evidence="2" type="ORF">ACFS7Y_03420</name>
</gene>
<organism evidence="2 3">
    <name type="scientific">Sphingobacterium bambusae</name>
    <dbReference type="NCBI Taxonomy" id="662858"/>
    <lineage>
        <taxon>Bacteria</taxon>
        <taxon>Pseudomonadati</taxon>
        <taxon>Bacteroidota</taxon>
        <taxon>Sphingobacteriia</taxon>
        <taxon>Sphingobacteriales</taxon>
        <taxon>Sphingobacteriaceae</taxon>
        <taxon>Sphingobacterium</taxon>
    </lineage>
</organism>
<name>A0ABW6BDB5_9SPHI</name>